<reference evidence="6" key="1">
    <citation type="submission" date="2016-02" db="EMBL/GenBank/DDBJ databases">
        <title>Genome sequence of Bacillus trypoxylicola KCTC 13244(T).</title>
        <authorList>
            <person name="Jeong H."/>
            <person name="Park S.-H."/>
            <person name="Choi S.-K."/>
        </authorList>
    </citation>
    <scope>NUCLEOTIDE SEQUENCE [LARGE SCALE GENOMIC DNA]</scope>
    <source>
        <strain evidence="6">KCTC 13244</strain>
    </source>
</reference>
<dbReference type="CDD" id="cd01637">
    <property type="entry name" value="IMPase_like"/>
    <property type="match status" value="1"/>
</dbReference>
<proteinExistence type="predicted"/>
<protein>
    <submittedName>
        <fullName evidence="6">Inositol monophosphatase</fullName>
    </submittedName>
</protein>
<name>A0A162FBK7_9BACI</name>
<dbReference type="PROSITE" id="PS00629">
    <property type="entry name" value="IMP_1"/>
    <property type="match status" value="1"/>
</dbReference>
<dbReference type="InterPro" id="IPR020583">
    <property type="entry name" value="Inositol_monoP_metal-BS"/>
</dbReference>
<dbReference type="RefSeq" id="WP_045480080.1">
    <property type="nucleotide sequence ID" value="NZ_LTAO01000001.1"/>
</dbReference>
<dbReference type="InterPro" id="IPR000760">
    <property type="entry name" value="Inositol_monophosphatase-like"/>
</dbReference>
<keyword evidence="7" id="KW-1185">Reference proteome</keyword>
<accession>A0A162FBK7</accession>
<comment type="caution">
    <text evidence="6">The sequence shown here is derived from an EMBL/GenBank/DDBJ whole genome shotgun (WGS) entry which is preliminary data.</text>
</comment>
<evidence type="ECO:0000256" key="4">
    <source>
        <dbReference type="ARBA" id="ARBA00022842"/>
    </source>
</evidence>
<dbReference type="Gene3D" id="3.40.190.80">
    <property type="match status" value="1"/>
</dbReference>
<evidence type="ECO:0000313" key="6">
    <source>
        <dbReference type="EMBL" id="KYG35222.1"/>
    </source>
</evidence>
<dbReference type="GO" id="GO:0006020">
    <property type="term" value="P:inositol metabolic process"/>
    <property type="evidence" value="ECO:0007669"/>
    <property type="project" value="TreeGrafter"/>
</dbReference>
<evidence type="ECO:0000256" key="3">
    <source>
        <dbReference type="ARBA" id="ARBA00022801"/>
    </source>
</evidence>
<dbReference type="Pfam" id="PF00459">
    <property type="entry name" value="Inositol_P"/>
    <property type="match status" value="1"/>
</dbReference>
<feature type="binding site" evidence="5">
    <location>
        <position position="91"/>
    </location>
    <ligand>
        <name>Mg(2+)</name>
        <dbReference type="ChEBI" id="CHEBI:18420"/>
        <label>1</label>
        <note>catalytic</note>
    </ligand>
</feature>
<comment type="cofactor">
    <cofactor evidence="1 5">
        <name>Mg(2+)</name>
        <dbReference type="ChEBI" id="CHEBI:18420"/>
    </cofactor>
</comment>
<organism evidence="6 7">
    <name type="scientific">Alkalihalobacillus trypoxylicola</name>
    <dbReference type="NCBI Taxonomy" id="519424"/>
    <lineage>
        <taxon>Bacteria</taxon>
        <taxon>Bacillati</taxon>
        <taxon>Bacillota</taxon>
        <taxon>Bacilli</taxon>
        <taxon>Bacillales</taxon>
        <taxon>Bacillaceae</taxon>
        <taxon>Alkalihalobacillus</taxon>
    </lineage>
</organism>
<dbReference type="GO" id="GO:0046872">
    <property type="term" value="F:metal ion binding"/>
    <property type="evidence" value="ECO:0007669"/>
    <property type="project" value="UniProtKB-KW"/>
</dbReference>
<evidence type="ECO:0000256" key="2">
    <source>
        <dbReference type="ARBA" id="ARBA00022723"/>
    </source>
</evidence>
<dbReference type="Gene3D" id="3.30.540.10">
    <property type="entry name" value="Fructose-1,6-Bisphosphatase, subunit A, domain 1"/>
    <property type="match status" value="1"/>
</dbReference>
<dbReference type="PRINTS" id="PR00377">
    <property type="entry name" value="IMPHPHTASES"/>
</dbReference>
<dbReference type="PANTHER" id="PTHR20854">
    <property type="entry name" value="INOSITOL MONOPHOSPHATASE"/>
    <property type="match status" value="1"/>
</dbReference>
<keyword evidence="3" id="KW-0378">Hydrolase</keyword>
<dbReference type="AlphaFoldDB" id="A0A162FBK7"/>
<keyword evidence="4 5" id="KW-0460">Magnesium</keyword>
<dbReference type="FunFam" id="3.30.540.10:FF:000003">
    <property type="entry name" value="Inositol-1-monophosphatase"/>
    <property type="match status" value="1"/>
</dbReference>
<evidence type="ECO:0000313" key="7">
    <source>
        <dbReference type="Proteomes" id="UP000075806"/>
    </source>
</evidence>
<dbReference type="STRING" id="519424.AZF04_02465"/>
<keyword evidence="2 5" id="KW-0479">Metal-binding</keyword>
<dbReference type="OrthoDB" id="9772456at2"/>
<sequence>MSTWMEIEEIAKQWTIEAGERIKEALKNPIKVESKSNVNDLVTEVDKATEQFFYQNIKKTFPDHGFLGEEGVSEDGDINTLEGTVWIIDPIDGTMNFVHQKYNFAISVAVYHNGVGQIGLVYDVMSDELFSARKDHGAYLNGVELAPVRERALAESIIAVNSKWLVENKHPYQNPLSALVRDVRSIRSYGAAAIEIAYVAADRLDGYISVKLSPWDYAAGLVLLHEVGCKASSFTGDPLTLLDAESVIVGKPQLHKEMVSTYLGEEV</sequence>
<dbReference type="SUPFAM" id="SSF56655">
    <property type="entry name" value="Carbohydrate phosphatase"/>
    <property type="match status" value="1"/>
</dbReference>
<gene>
    <name evidence="6" type="ORF">AZF04_02465</name>
</gene>
<feature type="binding site" evidence="5">
    <location>
        <position position="89"/>
    </location>
    <ligand>
        <name>Mg(2+)</name>
        <dbReference type="ChEBI" id="CHEBI:18420"/>
        <label>1</label>
        <note>catalytic</note>
    </ligand>
</feature>
<dbReference type="EMBL" id="LTAO01000001">
    <property type="protein sequence ID" value="KYG35222.1"/>
    <property type="molecule type" value="Genomic_DNA"/>
</dbReference>
<feature type="binding site" evidence="5">
    <location>
        <position position="69"/>
    </location>
    <ligand>
        <name>Mg(2+)</name>
        <dbReference type="ChEBI" id="CHEBI:18420"/>
        <label>1</label>
        <note>catalytic</note>
    </ligand>
</feature>
<feature type="binding site" evidence="5">
    <location>
        <position position="92"/>
    </location>
    <ligand>
        <name>Mg(2+)</name>
        <dbReference type="ChEBI" id="CHEBI:18420"/>
        <label>1</label>
        <note>catalytic</note>
    </ligand>
</feature>
<dbReference type="Proteomes" id="UP000075806">
    <property type="component" value="Unassembled WGS sequence"/>
</dbReference>
<evidence type="ECO:0000256" key="5">
    <source>
        <dbReference type="PIRSR" id="PIRSR600760-2"/>
    </source>
</evidence>
<feature type="binding site" evidence="5">
    <location>
        <position position="216"/>
    </location>
    <ligand>
        <name>Mg(2+)</name>
        <dbReference type="ChEBI" id="CHEBI:18420"/>
        <label>1</label>
        <note>catalytic</note>
    </ligand>
</feature>
<dbReference type="PANTHER" id="PTHR20854:SF4">
    <property type="entry name" value="INOSITOL-1-MONOPHOSPHATASE-RELATED"/>
    <property type="match status" value="1"/>
</dbReference>
<dbReference type="GO" id="GO:0007165">
    <property type="term" value="P:signal transduction"/>
    <property type="evidence" value="ECO:0007669"/>
    <property type="project" value="TreeGrafter"/>
</dbReference>
<dbReference type="GO" id="GO:0008934">
    <property type="term" value="F:inositol monophosphate 1-phosphatase activity"/>
    <property type="evidence" value="ECO:0007669"/>
    <property type="project" value="TreeGrafter"/>
</dbReference>
<evidence type="ECO:0000256" key="1">
    <source>
        <dbReference type="ARBA" id="ARBA00001946"/>
    </source>
</evidence>